<organism evidence="2 3">
    <name type="scientific">Hesseltinella vesiculosa</name>
    <dbReference type="NCBI Taxonomy" id="101127"/>
    <lineage>
        <taxon>Eukaryota</taxon>
        <taxon>Fungi</taxon>
        <taxon>Fungi incertae sedis</taxon>
        <taxon>Mucoromycota</taxon>
        <taxon>Mucoromycotina</taxon>
        <taxon>Mucoromycetes</taxon>
        <taxon>Mucorales</taxon>
        <taxon>Cunninghamellaceae</taxon>
        <taxon>Hesseltinella</taxon>
    </lineage>
</organism>
<keyword evidence="1" id="KW-0812">Transmembrane</keyword>
<feature type="transmembrane region" description="Helical" evidence="1">
    <location>
        <begin position="21"/>
        <end position="42"/>
    </location>
</feature>
<dbReference type="InterPro" id="IPR023298">
    <property type="entry name" value="ATPase_P-typ_TM_dom_sf"/>
</dbReference>
<reference evidence="2 3" key="1">
    <citation type="submission" date="2016-07" db="EMBL/GenBank/DDBJ databases">
        <title>Pervasive Adenine N6-methylation of Active Genes in Fungi.</title>
        <authorList>
            <consortium name="DOE Joint Genome Institute"/>
            <person name="Mondo S.J."/>
            <person name="Dannebaum R.O."/>
            <person name="Kuo R.C."/>
            <person name="Labutti K."/>
            <person name="Haridas S."/>
            <person name="Kuo A."/>
            <person name="Salamov A."/>
            <person name="Ahrendt S.R."/>
            <person name="Lipzen A."/>
            <person name="Sullivan W."/>
            <person name="Andreopoulos W.B."/>
            <person name="Clum A."/>
            <person name="Lindquist E."/>
            <person name="Daum C."/>
            <person name="Ramamoorthy G.K."/>
            <person name="Gryganskyi A."/>
            <person name="Culley D."/>
            <person name="Magnuson J.K."/>
            <person name="James T.Y."/>
            <person name="O'Malley M.A."/>
            <person name="Stajich J.E."/>
            <person name="Spatafora J.W."/>
            <person name="Visel A."/>
            <person name="Grigoriev I.V."/>
        </authorList>
    </citation>
    <scope>NUCLEOTIDE SEQUENCE [LARGE SCALE GENOMIC DNA]</scope>
    <source>
        <strain evidence="2 3">NRRL 3301</strain>
    </source>
</reference>
<comment type="caution">
    <text evidence="2">The sequence shown here is derived from an EMBL/GenBank/DDBJ whole genome shotgun (WGS) entry which is preliminary data.</text>
</comment>
<sequence length="193" mass="22461">MPGKNIDHLIDIKRFCLYFAFRFFPLIIICIVMFSLTLIYSLDLSIQQVVGFFGSNSGWLHWSRNNQLGILYAQNFMLVSFVWCLACISATFLYRTNVIWSSSPLKNKVWIGAFFTVIILQLIFCIVSLATIKESPISFHQIPWFVYFLGCVLPIFVIPIQELVKLHDDKEFTRFQKRSKLEFSTKLGMHSPL</sequence>
<dbReference type="STRING" id="101127.A0A1X2GTA7"/>
<protein>
    <submittedName>
        <fullName evidence="2">Uncharacterized protein</fullName>
    </submittedName>
</protein>
<dbReference type="PANTHER" id="PTHR13219:SF6">
    <property type="entry name" value="TRANSMEMBRANE PROTEIN 94"/>
    <property type="match status" value="1"/>
</dbReference>
<accession>A0A1X2GTA7</accession>
<dbReference type="Gene3D" id="1.20.1110.10">
    <property type="entry name" value="Calcium-transporting ATPase, transmembrane domain"/>
    <property type="match status" value="1"/>
</dbReference>
<feature type="transmembrane region" description="Helical" evidence="1">
    <location>
        <begin position="76"/>
        <end position="97"/>
    </location>
</feature>
<name>A0A1X2GTA7_9FUNG</name>
<proteinExistence type="predicted"/>
<gene>
    <name evidence="2" type="ORF">DM01DRAFT_251785</name>
</gene>
<keyword evidence="1" id="KW-1133">Transmembrane helix</keyword>
<evidence type="ECO:0000256" key="1">
    <source>
        <dbReference type="SAM" id="Phobius"/>
    </source>
</evidence>
<dbReference type="PANTHER" id="PTHR13219">
    <property type="entry name" value="TRANSMEMBRANE PROTEIN 94"/>
    <property type="match status" value="1"/>
</dbReference>
<evidence type="ECO:0000313" key="2">
    <source>
        <dbReference type="EMBL" id="ORX61286.1"/>
    </source>
</evidence>
<feature type="transmembrane region" description="Helical" evidence="1">
    <location>
        <begin position="144"/>
        <end position="164"/>
    </location>
</feature>
<dbReference type="SUPFAM" id="SSF81665">
    <property type="entry name" value="Calcium ATPase, transmembrane domain M"/>
    <property type="match status" value="1"/>
</dbReference>
<evidence type="ECO:0000313" key="3">
    <source>
        <dbReference type="Proteomes" id="UP000242146"/>
    </source>
</evidence>
<dbReference type="InterPro" id="IPR039720">
    <property type="entry name" value="TMEM94"/>
</dbReference>
<dbReference type="OrthoDB" id="5568754at2759"/>
<dbReference type="AlphaFoldDB" id="A0A1X2GTA7"/>
<dbReference type="Proteomes" id="UP000242146">
    <property type="component" value="Unassembled WGS sequence"/>
</dbReference>
<keyword evidence="3" id="KW-1185">Reference proteome</keyword>
<dbReference type="EMBL" id="MCGT01000003">
    <property type="protein sequence ID" value="ORX61286.1"/>
    <property type="molecule type" value="Genomic_DNA"/>
</dbReference>
<keyword evidence="1" id="KW-0472">Membrane</keyword>
<feature type="transmembrane region" description="Helical" evidence="1">
    <location>
        <begin position="109"/>
        <end position="132"/>
    </location>
</feature>